<accession>A0A8J5R144</accession>
<reference evidence="1" key="2">
    <citation type="submission" date="2021-02" db="EMBL/GenBank/DDBJ databases">
        <authorList>
            <person name="Kimball J.A."/>
            <person name="Haas M.W."/>
            <person name="Macchietto M."/>
            <person name="Kono T."/>
            <person name="Duquette J."/>
            <person name="Shao M."/>
        </authorList>
    </citation>
    <scope>NUCLEOTIDE SEQUENCE</scope>
    <source>
        <tissue evidence="1">Fresh leaf tissue</tissue>
    </source>
</reference>
<name>A0A8J5R144_ZIZPA</name>
<comment type="caution">
    <text evidence="1">The sequence shown here is derived from an EMBL/GenBank/DDBJ whole genome shotgun (WGS) entry which is preliminary data.</text>
</comment>
<evidence type="ECO:0000313" key="2">
    <source>
        <dbReference type="Proteomes" id="UP000729402"/>
    </source>
</evidence>
<dbReference type="Proteomes" id="UP000729402">
    <property type="component" value="Unassembled WGS sequence"/>
</dbReference>
<dbReference type="EMBL" id="JAAALK010001410">
    <property type="protein sequence ID" value="KAG8042956.1"/>
    <property type="molecule type" value="Genomic_DNA"/>
</dbReference>
<dbReference type="AlphaFoldDB" id="A0A8J5R144"/>
<dbReference type="OrthoDB" id="684027at2759"/>
<proteinExistence type="predicted"/>
<reference evidence="1" key="1">
    <citation type="journal article" date="2021" name="bioRxiv">
        <title>Whole Genome Assembly and Annotation of Northern Wild Rice, Zizania palustris L., Supports a Whole Genome Duplication in the Zizania Genus.</title>
        <authorList>
            <person name="Haas M."/>
            <person name="Kono T."/>
            <person name="Macchietto M."/>
            <person name="Millas R."/>
            <person name="McGilp L."/>
            <person name="Shao M."/>
            <person name="Duquette J."/>
            <person name="Hirsch C.N."/>
            <person name="Kimball J."/>
        </authorList>
    </citation>
    <scope>NUCLEOTIDE SEQUENCE</scope>
    <source>
        <tissue evidence="1">Fresh leaf tissue</tissue>
    </source>
</reference>
<keyword evidence="2" id="KW-1185">Reference proteome</keyword>
<gene>
    <name evidence="1" type="ORF">GUJ93_ZPchr0465g6469</name>
</gene>
<evidence type="ECO:0000313" key="1">
    <source>
        <dbReference type="EMBL" id="KAG8042956.1"/>
    </source>
</evidence>
<organism evidence="1 2">
    <name type="scientific">Zizania palustris</name>
    <name type="common">Northern wild rice</name>
    <dbReference type="NCBI Taxonomy" id="103762"/>
    <lineage>
        <taxon>Eukaryota</taxon>
        <taxon>Viridiplantae</taxon>
        <taxon>Streptophyta</taxon>
        <taxon>Embryophyta</taxon>
        <taxon>Tracheophyta</taxon>
        <taxon>Spermatophyta</taxon>
        <taxon>Magnoliopsida</taxon>
        <taxon>Liliopsida</taxon>
        <taxon>Poales</taxon>
        <taxon>Poaceae</taxon>
        <taxon>BOP clade</taxon>
        <taxon>Oryzoideae</taxon>
        <taxon>Oryzeae</taxon>
        <taxon>Zizaniinae</taxon>
        <taxon>Zizania</taxon>
    </lineage>
</organism>
<sequence length="165" mass="18028">MAPTYALPPQLTRFRAAVGGVMRDFIEHNGKPLLVLREHCRASSADDDGVDQREHVVIGGRASPLADETTVAAVHDGVGAMLRCVEYSEHGVTMRLTVTAEGKEEVAEVIPPDNELRVLASSCYSDARTGTVEHLVDVQGEREAFILLVSVQEELGRIVRIQRLN</sequence>
<protein>
    <submittedName>
        <fullName evidence="1">Uncharacterized protein</fullName>
    </submittedName>
</protein>